<evidence type="ECO:0000256" key="4">
    <source>
        <dbReference type="PROSITE-ProRule" id="PRU00277"/>
    </source>
</evidence>
<gene>
    <name evidence="6" type="ORF">H9779_07880</name>
</gene>
<reference evidence="6" key="1">
    <citation type="journal article" date="2021" name="PeerJ">
        <title>Extensive microbial diversity within the chicken gut microbiome revealed by metagenomics and culture.</title>
        <authorList>
            <person name="Gilroy R."/>
            <person name="Ravi A."/>
            <person name="Getino M."/>
            <person name="Pursley I."/>
            <person name="Horton D.L."/>
            <person name="Alikhan N.F."/>
            <person name="Baker D."/>
            <person name="Gharbi K."/>
            <person name="Hall N."/>
            <person name="Watson M."/>
            <person name="Adriaenssens E.M."/>
            <person name="Foster-Nyarko E."/>
            <person name="Jarju S."/>
            <person name="Secka A."/>
            <person name="Antonio M."/>
            <person name="Oren A."/>
            <person name="Chaudhuri R.R."/>
            <person name="La Ragione R."/>
            <person name="Hildebrand F."/>
            <person name="Pallen M.J."/>
        </authorList>
    </citation>
    <scope>NUCLEOTIDE SEQUENCE</scope>
    <source>
        <strain evidence="6">CHK169-11906</strain>
    </source>
</reference>
<organism evidence="6 7">
    <name type="scientific">Candidatus Alistipes avicola</name>
    <dbReference type="NCBI Taxonomy" id="2838432"/>
    <lineage>
        <taxon>Bacteria</taxon>
        <taxon>Pseudomonadati</taxon>
        <taxon>Bacteroidota</taxon>
        <taxon>Bacteroidia</taxon>
        <taxon>Bacteroidales</taxon>
        <taxon>Rikenellaceae</taxon>
        <taxon>Alistipes</taxon>
    </lineage>
</organism>
<dbReference type="Gene3D" id="3.10.50.40">
    <property type="match status" value="1"/>
</dbReference>
<evidence type="ECO:0000256" key="1">
    <source>
        <dbReference type="ARBA" id="ARBA00000971"/>
    </source>
</evidence>
<proteinExistence type="predicted"/>
<dbReference type="AlphaFoldDB" id="A0A9D2RJT3"/>
<sequence>MLRHGLIHIFVFVGLLALAGCAEEETSYANQTQQFETFLSGSHVPSLVSEEVAAASTEELEFYEKMGQTAYRYIRHYYDPERESRPEVEWGDRISMTFWIYSFENRAITINTMPLYTNDGALRAALIETGLNVGYWSFEPLEVTVGETPILKGAELALPGCREKDTVEVYMTYNLAYGSGLVGIIPEETPVAFFYTIDSVEK</sequence>
<evidence type="ECO:0000313" key="7">
    <source>
        <dbReference type="Proteomes" id="UP000824259"/>
    </source>
</evidence>
<dbReference type="InterPro" id="IPR046357">
    <property type="entry name" value="PPIase_dom_sf"/>
</dbReference>
<evidence type="ECO:0000256" key="3">
    <source>
        <dbReference type="ARBA" id="ARBA00023110"/>
    </source>
</evidence>
<feature type="domain" description="PPIase FKBP-type" evidence="5">
    <location>
        <begin position="105"/>
        <end position="201"/>
    </location>
</feature>
<evidence type="ECO:0000256" key="2">
    <source>
        <dbReference type="ARBA" id="ARBA00013194"/>
    </source>
</evidence>
<keyword evidence="4 6" id="KW-0413">Isomerase</keyword>
<dbReference type="GO" id="GO:0003755">
    <property type="term" value="F:peptidyl-prolyl cis-trans isomerase activity"/>
    <property type="evidence" value="ECO:0007669"/>
    <property type="project" value="UniProtKB-KW"/>
</dbReference>
<dbReference type="EC" id="5.2.1.8" evidence="2 4"/>
<comment type="caution">
    <text evidence="6">The sequence shown here is derived from an EMBL/GenBank/DDBJ whole genome shotgun (WGS) entry which is preliminary data.</text>
</comment>
<dbReference type="InterPro" id="IPR001179">
    <property type="entry name" value="PPIase_FKBP_dom"/>
</dbReference>
<reference evidence="6" key="2">
    <citation type="submission" date="2021-04" db="EMBL/GenBank/DDBJ databases">
        <authorList>
            <person name="Gilroy R."/>
        </authorList>
    </citation>
    <scope>NUCLEOTIDE SEQUENCE</scope>
    <source>
        <strain evidence="6">CHK169-11906</strain>
    </source>
</reference>
<accession>A0A9D2RJT3</accession>
<evidence type="ECO:0000313" key="6">
    <source>
        <dbReference type="EMBL" id="HJA99498.1"/>
    </source>
</evidence>
<dbReference type="EMBL" id="DWYR01000025">
    <property type="protein sequence ID" value="HJA99498.1"/>
    <property type="molecule type" value="Genomic_DNA"/>
</dbReference>
<evidence type="ECO:0000259" key="5">
    <source>
        <dbReference type="PROSITE" id="PS50059"/>
    </source>
</evidence>
<dbReference type="SUPFAM" id="SSF54534">
    <property type="entry name" value="FKBP-like"/>
    <property type="match status" value="1"/>
</dbReference>
<comment type="catalytic activity">
    <reaction evidence="1 4">
        <text>[protein]-peptidylproline (omega=180) = [protein]-peptidylproline (omega=0)</text>
        <dbReference type="Rhea" id="RHEA:16237"/>
        <dbReference type="Rhea" id="RHEA-COMP:10747"/>
        <dbReference type="Rhea" id="RHEA-COMP:10748"/>
        <dbReference type="ChEBI" id="CHEBI:83833"/>
        <dbReference type="ChEBI" id="CHEBI:83834"/>
        <dbReference type="EC" id="5.2.1.8"/>
    </reaction>
</comment>
<protein>
    <recommendedName>
        <fullName evidence="2 4">peptidylprolyl isomerase</fullName>
        <ecNumber evidence="2 4">5.2.1.8</ecNumber>
    </recommendedName>
</protein>
<dbReference type="PROSITE" id="PS51257">
    <property type="entry name" value="PROKAR_LIPOPROTEIN"/>
    <property type="match status" value="1"/>
</dbReference>
<dbReference type="Proteomes" id="UP000824259">
    <property type="component" value="Unassembled WGS sequence"/>
</dbReference>
<name>A0A9D2RJT3_9BACT</name>
<keyword evidence="3 4" id="KW-0697">Rotamase</keyword>
<dbReference type="PROSITE" id="PS50059">
    <property type="entry name" value="FKBP_PPIASE"/>
    <property type="match status" value="1"/>
</dbReference>